<sequence>MSKKRTRPKRKRWFLALLIIVVALLFIRSEWLGKMVYPIQYQKEIQSNADRYAVDPRLIAAVIRVESNFVPDAVSPKGAIGIMQIMPDTADWILKQDDFGSITTKLAGERADAGIRLGAWYLKELLRQFEGDTVKSLAAYNAGPGKVKQWLREGIWDGREETLSDIPYGETRRYVQKVLFYRKKYDELYDNWS</sequence>
<dbReference type="Proteomes" id="UP001153404">
    <property type="component" value="Unassembled WGS sequence"/>
</dbReference>
<name>A0A9X4KPA4_9BACL</name>
<dbReference type="GO" id="GO:0008933">
    <property type="term" value="F:peptidoglycan lytic transglycosylase activity"/>
    <property type="evidence" value="ECO:0007669"/>
    <property type="project" value="InterPro"/>
</dbReference>
<dbReference type="AlphaFoldDB" id="A0A9X4KPA4"/>
<dbReference type="EMBL" id="JAPDIA010000001">
    <property type="protein sequence ID" value="MDG0808235.1"/>
    <property type="molecule type" value="Genomic_DNA"/>
</dbReference>
<dbReference type="SUPFAM" id="SSF53955">
    <property type="entry name" value="Lysozyme-like"/>
    <property type="match status" value="1"/>
</dbReference>
<dbReference type="InterPro" id="IPR000189">
    <property type="entry name" value="Transglyc_AS"/>
</dbReference>
<dbReference type="Gene3D" id="1.10.530.10">
    <property type="match status" value="1"/>
</dbReference>
<accession>A0A9X4KPA4</accession>
<evidence type="ECO:0000259" key="2">
    <source>
        <dbReference type="Pfam" id="PF01464"/>
    </source>
</evidence>
<dbReference type="InterPro" id="IPR023346">
    <property type="entry name" value="Lysozyme-like_dom_sf"/>
</dbReference>
<feature type="domain" description="Transglycosylase SLT" evidence="2">
    <location>
        <begin position="45"/>
        <end position="153"/>
    </location>
</feature>
<dbReference type="GO" id="GO:0016020">
    <property type="term" value="C:membrane"/>
    <property type="evidence" value="ECO:0007669"/>
    <property type="project" value="InterPro"/>
</dbReference>
<evidence type="ECO:0000313" key="3">
    <source>
        <dbReference type="EMBL" id="MDG0808235.1"/>
    </source>
</evidence>
<comment type="caution">
    <text evidence="3">The sequence shown here is derived from an EMBL/GenBank/DDBJ whole genome shotgun (WGS) entry which is preliminary data.</text>
</comment>
<evidence type="ECO:0000313" key="4">
    <source>
        <dbReference type="Proteomes" id="UP001153404"/>
    </source>
</evidence>
<dbReference type="PANTHER" id="PTHR37423:SF2">
    <property type="entry name" value="MEMBRANE-BOUND LYTIC MUREIN TRANSGLYCOSYLASE C"/>
    <property type="match status" value="1"/>
</dbReference>
<dbReference type="GO" id="GO:0000270">
    <property type="term" value="P:peptidoglycan metabolic process"/>
    <property type="evidence" value="ECO:0007669"/>
    <property type="project" value="InterPro"/>
</dbReference>
<comment type="similarity">
    <text evidence="1">Belongs to the transglycosylase Slt family.</text>
</comment>
<proteinExistence type="inferred from homology"/>
<dbReference type="CDD" id="cd16896">
    <property type="entry name" value="LT_Slt70-like"/>
    <property type="match status" value="1"/>
</dbReference>
<dbReference type="PROSITE" id="PS00922">
    <property type="entry name" value="TRANSGLYCOSYLASE"/>
    <property type="match status" value="1"/>
</dbReference>
<organism evidence="3 4">
    <name type="scientific">Cohnella rhizosphaerae</name>
    <dbReference type="NCBI Taxonomy" id="1457232"/>
    <lineage>
        <taxon>Bacteria</taxon>
        <taxon>Bacillati</taxon>
        <taxon>Bacillota</taxon>
        <taxon>Bacilli</taxon>
        <taxon>Bacillales</taxon>
        <taxon>Paenibacillaceae</taxon>
        <taxon>Cohnella</taxon>
    </lineage>
</organism>
<protein>
    <submittedName>
        <fullName evidence="3">Lytic transglycosylase domain-containing protein</fullName>
    </submittedName>
</protein>
<dbReference type="PANTHER" id="PTHR37423">
    <property type="entry name" value="SOLUBLE LYTIC MUREIN TRANSGLYCOSYLASE-RELATED"/>
    <property type="match status" value="1"/>
</dbReference>
<dbReference type="InterPro" id="IPR008258">
    <property type="entry name" value="Transglycosylase_SLT_dom_1"/>
</dbReference>
<keyword evidence="4" id="KW-1185">Reference proteome</keyword>
<evidence type="ECO:0000256" key="1">
    <source>
        <dbReference type="ARBA" id="ARBA00007734"/>
    </source>
</evidence>
<gene>
    <name evidence="3" type="ORF">OMP40_01505</name>
</gene>
<dbReference type="RefSeq" id="WP_277528594.1">
    <property type="nucleotide sequence ID" value="NZ_JAPDIA010000001.1"/>
</dbReference>
<reference evidence="3" key="1">
    <citation type="submission" date="2022-10" db="EMBL/GenBank/DDBJ databases">
        <title>Comparative genomic analysis of Cohnella hashimotonis sp. nov., isolated from the International Space Station.</title>
        <authorList>
            <person name="Simpson A."/>
            <person name="Venkateswaran K."/>
        </authorList>
    </citation>
    <scope>NUCLEOTIDE SEQUENCE</scope>
    <source>
        <strain evidence="3">DSM 28161</strain>
    </source>
</reference>
<dbReference type="Pfam" id="PF01464">
    <property type="entry name" value="SLT"/>
    <property type="match status" value="1"/>
</dbReference>